<name>A0A402D1S9_9BACT</name>
<gene>
    <name evidence="1" type="ORF">CCAX7_007390</name>
</gene>
<dbReference type="PROSITE" id="PS50112">
    <property type="entry name" value="PAS"/>
    <property type="match status" value="2"/>
</dbReference>
<dbReference type="InterPro" id="IPR029787">
    <property type="entry name" value="Nucleotide_cyclase"/>
</dbReference>
<sequence length="786" mass="87925">MLTNEPARISALRRYRQMDSPREEAFHDIAATAAALFQVPIAAITLVDDSREWCKAIVGADIAEVPRALAFSTLVLEQPDLLILSDVSSDARFQGNPFAVAPACVRFCAGAPLTTPDGFVLGALLVMDRAPREFDAEAREALRRLARQTSTLLEMKRSVAHLTCVIDKRKRVTKALEERTRSLAAQKQELEARTQELEISNEDMHDGAILYEYASQRFLELFQGLPVACLCYDAKGRIFEWNRAFETLYGIGAEDTLLKPIWEAICQPSESEAMKDVVARVFGGETFEGIERADLRADGSVCYVLCNAFPIRHADGGIIGGICANVDITQRKQTQEALRQSEERYRQTFQHHGAVKLLIDAQTEEIVDANPAACAFYGCSFEEMRRRTMSDINVFDDGKVGDEMALAAAEDRPYYNLRHRVANDEVRDVEVHTGPVNIGGRLHQYSIVHDVTERRLAEMARRESELRFRSVTQSANDAIVTVTQEDQIISWNNGARKMFGYTEEEIFGRQLDLILPSLYANAAPGDKSKILNRTIEIAGRRQDGGEPPLELSLATWDTEQGTFFSAVIRDITERKRYERQLQEQMEQINNYSVELEFHKSRLESINRKLEELAKLDGMTGLKNHRAFQERMEAEFTRSMRYTMPLSLLLLDIDNFKAYNDSFGHPAGDEVLKSVAQILQDNARGVDLIARYGGEEFVVILPHTDSDGAVAIAERFRAAINAGQWANRAITVSVGVATLTPAIMEIPVMIEYADRALQASKRTGKNCVTHADNAGEAPAPAPLPVKR</sequence>
<evidence type="ECO:0000313" key="2">
    <source>
        <dbReference type="Proteomes" id="UP000287394"/>
    </source>
</evidence>
<dbReference type="SUPFAM" id="SSF55781">
    <property type="entry name" value="GAF domain-like"/>
    <property type="match status" value="1"/>
</dbReference>
<dbReference type="PANTHER" id="PTHR44757:SF2">
    <property type="entry name" value="BIOFILM ARCHITECTURE MAINTENANCE PROTEIN MBAA"/>
    <property type="match status" value="1"/>
</dbReference>
<dbReference type="InterPro" id="IPR013656">
    <property type="entry name" value="PAS_4"/>
</dbReference>
<dbReference type="InterPro" id="IPR043128">
    <property type="entry name" value="Rev_trsase/Diguanyl_cyclase"/>
</dbReference>
<dbReference type="Pfam" id="PF08448">
    <property type="entry name" value="PAS_4"/>
    <property type="match status" value="2"/>
</dbReference>
<dbReference type="InterPro" id="IPR035965">
    <property type="entry name" value="PAS-like_dom_sf"/>
</dbReference>
<dbReference type="AlphaFoldDB" id="A0A402D1S9"/>
<dbReference type="InterPro" id="IPR000700">
    <property type="entry name" value="PAS-assoc_C"/>
</dbReference>
<accession>A0A402D1S9</accession>
<dbReference type="NCBIfam" id="TIGR00254">
    <property type="entry name" value="GGDEF"/>
    <property type="match status" value="1"/>
</dbReference>
<dbReference type="SUPFAM" id="SSF55073">
    <property type="entry name" value="Nucleotide cyclase"/>
    <property type="match status" value="1"/>
</dbReference>
<reference evidence="1 2" key="1">
    <citation type="journal article" date="2019" name="Int. J. Syst. Evol. Microbiol.">
        <title>Capsulimonas corticalis gen. nov., sp. nov., an aerobic capsulated bacterium, of a novel bacterial order, Capsulimonadales ord. nov., of the class Armatimonadia of the phylum Armatimonadetes.</title>
        <authorList>
            <person name="Li J."/>
            <person name="Kudo C."/>
            <person name="Tonouchi A."/>
        </authorList>
    </citation>
    <scope>NUCLEOTIDE SEQUENCE [LARGE SCALE GENOMIC DNA]</scope>
    <source>
        <strain evidence="1 2">AX-7</strain>
    </source>
</reference>
<proteinExistence type="predicted"/>
<dbReference type="InterPro" id="IPR001610">
    <property type="entry name" value="PAC"/>
</dbReference>
<dbReference type="Gene3D" id="3.30.450.40">
    <property type="match status" value="1"/>
</dbReference>
<dbReference type="InterPro" id="IPR003018">
    <property type="entry name" value="GAF"/>
</dbReference>
<dbReference type="SMART" id="SM00065">
    <property type="entry name" value="GAF"/>
    <property type="match status" value="1"/>
</dbReference>
<dbReference type="EMBL" id="AP025739">
    <property type="protein sequence ID" value="BDI28688.1"/>
    <property type="molecule type" value="Genomic_DNA"/>
</dbReference>
<dbReference type="InterPro" id="IPR000160">
    <property type="entry name" value="GGDEF_dom"/>
</dbReference>
<dbReference type="CDD" id="cd00130">
    <property type="entry name" value="PAS"/>
    <property type="match status" value="3"/>
</dbReference>
<dbReference type="InterPro" id="IPR029016">
    <property type="entry name" value="GAF-like_dom_sf"/>
</dbReference>
<dbReference type="PROSITE" id="PS50887">
    <property type="entry name" value="GGDEF"/>
    <property type="match status" value="1"/>
</dbReference>
<dbReference type="SMART" id="SM00267">
    <property type="entry name" value="GGDEF"/>
    <property type="match status" value="1"/>
</dbReference>
<protein>
    <submittedName>
        <fullName evidence="1">Uncharacterized protein</fullName>
    </submittedName>
</protein>
<keyword evidence="2" id="KW-1185">Reference proteome</keyword>
<dbReference type="InterPro" id="IPR000014">
    <property type="entry name" value="PAS"/>
</dbReference>
<dbReference type="SUPFAM" id="SSF55785">
    <property type="entry name" value="PYP-like sensor domain (PAS domain)"/>
    <property type="match status" value="3"/>
</dbReference>
<evidence type="ECO:0000313" key="1">
    <source>
        <dbReference type="EMBL" id="BDI28688.1"/>
    </source>
</evidence>
<dbReference type="Gene3D" id="3.30.450.20">
    <property type="entry name" value="PAS domain"/>
    <property type="match status" value="3"/>
</dbReference>
<dbReference type="Pfam" id="PF00990">
    <property type="entry name" value="GGDEF"/>
    <property type="match status" value="1"/>
</dbReference>
<dbReference type="Gene3D" id="3.30.70.270">
    <property type="match status" value="1"/>
</dbReference>
<dbReference type="FunFam" id="3.30.70.270:FF:000001">
    <property type="entry name" value="Diguanylate cyclase domain protein"/>
    <property type="match status" value="1"/>
</dbReference>
<dbReference type="PANTHER" id="PTHR44757">
    <property type="entry name" value="DIGUANYLATE CYCLASE DGCP"/>
    <property type="match status" value="1"/>
</dbReference>
<dbReference type="NCBIfam" id="TIGR00229">
    <property type="entry name" value="sensory_box"/>
    <property type="match status" value="3"/>
</dbReference>
<dbReference type="RefSeq" id="WP_165864463.1">
    <property type="nucleotide sequence ID" value="NZ_AP025739.1"/>
</dbReference>
<dbReference type="KEGG" id="ccot:CCAX7_007390"/>
<dbReference type="SMART" id="SM00086">
    <property type="entry name" value="PAC"/>
    <property type="match status" value="3"/>
</dbReference>
<dbReference type="InterPro" id="IPR052155">
    <property type="entry name" value="Biofilm_reg_signaling"/>
</dbReference>
<dbReference type="Proteomes" id="UP000287394">
    <property type="component" value="Chromosome"/>
</dbReference>
<dbReference type="Pfam" id="PF13426">
    <property type="entry name" value="PAS_9"/>
    <property type="match status" value="1"/>
</dbReference>
<dbReference type="CDD" id="cd01949">
    <property type="entry name" value="GGDEF"/>
    <property type="match status" value="1"/>
</dbReference>
<dbReference type="Pfam" id="PF01590">
    <property type="entry name" value="GAF"/>
    <property type="match status" value="1"/>
</dbReference>
<organism evidence="1 2">
    <name type="scientific">Capsulimonas corticalis</name>
    <dbReference type="NCBI Taxonomy" id="2219043"/>
    <lineage>
        <taxon>Bacteria</taxon>
        <taxon>Bacillati</taxon>
        <taxon>Armatimonadota</taxon>
        <taxon>Armatimonadia</taxon>
        <taxon>Capsulimonadales</taxon>
        <taxon>Capsulimonadaceae</taxon>
        <taxon>Capsulimonas</taxon>
    </lineage>
</organism>
<dbReference type="PROSITE" id="PS50113">
    <property type="entry name" value="PAC"/>
    <property type="match status" value="2"/>
</dbReference>
<dbReference type="SMART" id="SM00091">
    <property type="entry name" value="PAS"/>
    <property type="match status" value="3"/>
</dbReference>